<dbReference type="GO" id="GO:0043709">
    <property type="term" value="P:cell adhesion involved in single-species biofilm formation"/>
    <property type="evidence" value="ECO:0007669"/>
    <property type="project" value="TreeGrafter"/>
</dbReference>
<protein>
    <recommendedName>
        <fullName evidence="2">diguanylate cyclase</fullName>
        <ecNumber evidence="2">2.7.7.65</ecNumber>
    </recommendedName>
</protein>
<feature type="domain" description="GGDEF" evidence="5">
    <location>
        <begin position="247"/>
        <end position="380"/>
    </location>
</feature>
<dbReference type="EMBL" id="QKRA01000006">
    <property type="protein sequence ID" value="RDL43724.1"/>
    <property type="molecule type" value="Genomic_DNA"/>
</dbReference>
<dbReference type="PROSITE" id="PS50887">
    <property type="entry name" value="GGDEF"/>
    <property type="match status" value="1"/>
</dbReference>
<dbReference type="GO" id="GO:0005886">
    <property type="term" value="C:plasma membrane"/>
    <property type="evidence" value="ECO:0007669"/>
    <property type="project" value="TreeGrafter"/>
</dbReference>
<dbReference type="CDD" id="cd01949">
    <property type="entry name" value="GGDEF"/>
    <property type="match status" value="1"/>
</dbReference>
<dbReference type="InterPro" id="IPR050469">
    <property type="entry name" value="Diguanylate_Cyclase"/>
</dbReference>
<evidence type="ECO:0000256" key="3">
    <source>
        <dbReference type="ARBA" id="ARBA00034247"/>
    </source>
</evidence>
<dbReference type="SUPFAM" id="SSF55073">
    <property type="entry name" value="Nucleotide cyclase"/>
    <property type="match status" value="1"/>
</dbReference>
<dbReference type="Pfam" id="PF00990">
    <property type="entry name" value="GGDEF"/>
    <property type="match status" value="1"/>
</dbReference>
<dbReference type="InterPro" id="IPR000160">
    <property type="entry name" value="GGDEF_dom"/>
</dbReference>
<feature type="transmembrane region" description="Helical" evidence="4">
    <location>
        <begin position="177"/>
        <end position="197"/>
    </location>
</feature>
<dbReference type="Proteomes" id="UP000254326">
    <property type="component" value="Unassembled WGS sequence"/>
</dbReference>
<dbReference type="PANTHER" id="PTHR45138:SF9">
    <property type="entry name" value="DIGUANYLATE CYCLASE DGCM-RELATED"/>
    <property type="match status" value="1"/>
</dbReference>
<dbReference type="GO" id="GO:0052621">
    <property type="term" value="F:diguanylate cyclase activity"/>
    <property type="evidence" value="ECO:0007669"/>
    <property type="project" value="UniProtKB-EC"/>
</dbReference>
<gene>
    <name evidence="6" type="ORF">DN730_13335</name>
</gene>
<evidence type="ECO:0000256" key="4">
    <source>
        <dbReference type="SAM" id="Phobius"/>
    </source>
</evidence>
<dbReference type="InterPro" id="IPR029787">
    <property type="entry name" value="Nucleotide_cyclase"/>
</dbReference>
<name>A0A370U7H9_9GAMM</name>
<accession>A0A370U7H9</accession>
<dbReference type="SMART" id="SM00267">
    <property type="entry name" value="GGDEF"/>
    <property type="match status" value="1"/>
</dbReference>
<dbReference type="AlphaFoldDB" id="A0A370U7H9"/>
<evidence type="ECO:0000259" key="5">
    <source>
        <dbReference type="PROSITE" id="PS50887"/>
    </source>
</evidence>
<organism evidence="6 7">
    <name type="scientific">Marinomonas piezotolerans</name>
    <dbReference type="NCBI Taxonomy" id="2213058"/>
    <lineage>
        <taxon>Bacteria</taxon>
        <taxon>Pseudomonadati</taxon>
        <taxon>Pseudomonadota</taxon>
        <taxon>Gammaproteobacteria</taxon>
        <taxon>Oceanospirillales</taxon>
        <taxon>Oceanospirillaceae</taxon>
        <taxon>Marinomonas</taxon>
    </lineage>
</organism>
<dbReference type="InterPro" id="IPR043128">
    <property type="entry name" value="Rev_trsase/Diguanyl_cyclase"/>
</dbReference>
<evidence type="ECO:0000313" key="7">
    <source>
        <dbReference type="Proteomes" id="UP000254326"/>
    </source>
</evidence>
<feature type="transmembrane region" description="Helical" evidence="4">
    <location>
        <begin position="148"/>
        <end position="170"/>
    </location>
</feature>
<feature type="transmembrane region" description="Helical" evidence="4">
    <location>
        <begin position="111"/>
        <end position="128"/>
    </location>
</feature>
<comment type="catalytic activity">
    <reaction evidence="3">
        <text>2 GTP = 3',3'-c-di-GMP + 2 diphosphate</text>
        <dbReference type="Rhea" id="RHEA:24898"/>
        <dbReference type="ChEBI" id="CHEBI:33019"/>
        <dbReference type="ChEBI" id="CHEBI:37565"/>
        <dbReference type="ChEBI" id="CHEBI:58805"/>
        <dbReference type="EC" id="2.7.7.65"/>
    </reaction>
</comment>
<dbReference type="EC" id="2.7.7.65" evidence="2"/>
<proteinExistence type="predicted"/>
<keyword evidence="4" id="KW-0812">Transmembrane</keyword>
<dbReference type="GO" id="GO:1902201">
    <property type="term" value="P:negative regulation of bacterial-type flagellum-dependent cell motility"/>
    <property type="evidence" value="ECO:0007669"/>
    <property type="project" value="TreeGrafter"/>
</dbReference>
<evidence type="ECO:0000256" key="2">
    <source>
        <dbReference type="ARBA" id="ARBA00012528"/>
    </source>
</evidence>
<dbReference type="NCBIfam" id="TIGR00254">
    <property type="entry name" value="GGDEF"/>
    <property type="match status" value="1"/>
</dbReference>
<sequence>MSLTMPQKMGSLLVPLFILLISLFASAYVLELPELAISVLPLLPYILAFVMVFLAWHFNRGKVLLAGGLLLLPVMFPYVTTSSIPSSATLITAIGFGLLLMLKERGFFNRYAFNRMLFLIMLVAWSVFYERGWVNFTFLNMHLPWLGLSFSTLISWLVVLTTIVASTITWWRHADGFSAAVLVSLVTLLLIELMTFTTQQESSLRSAQMLIWIWFVVAESHRMAYRDELTQLPGRRALNEALVALPKRYAVAMLDIDHFKKFNDSYGHDKGDEVLKLVARVLQQESGPASVYRYGGEEFTVLFKGRVLEQAQTILENLREHIHLQQLNVTVGDKEKMVSVTASIGIATAEEGELPEDVIKRADVALYKAKKKGRNCIVMN</sequence>
<comment type="cofactor">
    <cofactor evidence="1">
        <name>Mg(2+)</name>
        <dbReference type="ChEBI" id="CHEBI:18420"/>
    </cofactor>
</comment>
<keyword evidence="4" id="KW-0472">Membrane</keyword>
<evidence type="ECO:0000256" key="1">
    <source>
        <dbReference type="ARBA" id="ARBA00001946"/>
    </source>
</evidence>
<dbReference type="PANTHER" id="PTHR45138">
    <property type="entry name" value="REGULATORY COMPONENTS OF SENSORY TRANSDUCTION SYSTEM"/>
    <property type="match status" value="1"/>
</dbReference>
<feature type="transmembrane region" description="Helical" evidence="4">
    <location>
        <begin position="86"/>
        <end position="102"/>
    </location>
</feature>
<evidence type="ECO:0000313" key="6">
    <source>
        <dbReference type="EMBL" id="RDL43724.1"/>
    </source>
</evidence>
<dbReference type="FunFam" id="3.30.70.270:FF:000001">
    <property type="entry name" value="Diguanylate cyclase domain protein"/>
    <property type="match status" value="1"/>
</dbReference>
<reference evidence="6 7" key="1">
    <citation type="submission" date="2018-06" db="EMBL/GenBank/DDBJ databases">
        <title>Marinomonas sp. YLB-05 draft genome sequence.</title>
        <authorList>
            <person name="Yu L."/>
            <person name="Tang X."/>
        </authorList>
    </citation>
    <scope>NUCLEOTIDE SEQUENCE [LARGE SCALE GENOMIC DNA]</scope>
    <source>
        <strain evidence="6 7">YLB-05</strain>
    </source>
</reference>
<feature type="transmembrane region" description="Helical" evidence="4">
    <location>
        <begin position="35"/>
        <end position="56"/>
    </location>
</feature>
<keyword evidence="7" id="KW-1185">Reference proteome</keyword>
<comment type="caution">
    <text evidence="6">The sequence shown here is derived from an EMBL/GenBank/DDBJ whole genome shotgun (WGS) entry which is preliminary data.</text>
</comment>
<dbReference type="Gene3D" id="3.30.70.270">
    <property type="match status" value="1"/>
</dbReference>
<keyword evidence="4" id="KW-1133">Transmembrane helix</keyword>